<dbReference type="AlphaFoldDB" id="A0A178ZG04"/>
<dbReference type="PROSITE" id="PS00108">
    <property type="entry name" value="PROTEIN_KINASE_ST"/>
    <property type="match status" value="1"/>
</dbReference>
<dbReference type="InterPro" id="IPR008271">
    <property type="entry name" value="Ser/Thr_kinase_AS"/>
</dbReference>
<evidence type="ECO:0000256" key="6">
    <source>
        <dbReference type="PROSITE-ProRule" id="PRU10141"/>
    </source>
</evidence>
<feature type="domain" description="Protein kinase" evidence="8">
    <location>
        <begin position="71"/>
        <end position="413"/>
    </location>
</feature>
<dbReference type="PROSITE" id="PS00107">
    <property type="entry name" value="PROTEIN_KINASE_ATP"/>
    <property type="match status" value="1"/>
</dbReference>
<feature type="region of interest" description="Disordered" evidence="7">
    <location>
        <begin position="504"/>
        <end position="524"/>
    </location>
</feature>
<sequence length="524" mass="60695">MAMDGFRVKWDPTVLQSFFKQADQNGNEAESPIKHFFSWNEINSTGLSRTTGERFLHLFGSTLDLLDEHEWRLERPLGRGSFGAAALFTKLNEREERTDAFVLKVTDANPQDFVPITGKKISLTREAAIMAQTNDLESDHLVRLRQYKVDQEYCRYYLEFCEFDTLETLRLRYKAWNKYLPEAFLWHTFHFLAQAYLDFSAGPFRSLKFNNFGETTPGQYLLHNDIKTENIFLGRNPGRQEGTAYYPVPKIGDFGLAVTTNANELTRNTAQLIQQGTQCWKAPEQRIHHMQDWRNYYFSEDVNPRFPSNRSTSLHRVRHEANVWAIGAVLWNLMTMDEIEVLSDKVDDILLCEGPAWMSFDGTNVLNDVDSEISNRYSPELIELIQECLSLRPGDRPPPDRLIRDIESMHQSFAREQASFPHRQDSPRPMVAFDPKEINAYPDGGANFSKQGRFWDDFADHLLWGPEELDLVCPPEAPNSLDFDTDWPQPLRTRMTERWKEAVEKRARRPAQNVHQGGTSSQVL</sequence>
<keyword evidence="10" id="KW-1185">Reference proteome</keyword>
<reference evidence="9 10" key="1">
    <citation type="submission" date="2016-04" db="EMBL/GenBank/DDBJ databases">
        <title>Draft genome of Fonsecaea erecta CBS 125763.</title>
        <authorList>
            <person name="Weiss V.A."/>
            <person name="Vicente V.A."/>
            <person name="Raittz R.T."/>
            <person name="Moreno L.F."/>
            <person name="De Souza E.M."/>
            <person name="Pedrosa F.O."/>
            <person name="Steffens M.B."/>
            <person name="Faoro H."/>
            <person name="Tadra-Sfeir M.Z."/>
            <person name="Najafzadeh M.J."/>
            <person name="Felipe M.S."/>
            <person name="Teixeira M."/>
            <person name="Sun J."/>
            <person name="Xi L."/>
            <person name="Gomes R."/>
            <person name="De Azevedo C.M."/>
            <person name="Salgado C.G."/>
            <person name="Da Silva M.B."/>
            <person name="Nascimento M.F."/>
            <person name="Queiroz-Telles F."/>
            <person name="Attili D.S."/>
            <person name="Gorbushina A."/>
        </authorList>
    </citation>
    <scope>NUCLEOTIDE SEQUENCE [LARGE SCALE GENOMIC DNA]</scope>
    <source>
        <strain evidence="9 10">CBS 125763</strain>
    </source>
</reference>
<dbReference type="InterPro" id="IPR000719">
    <property type="entry name" value="Prot_kinase_dom"/>
</dbReference>
<protein>
    <recommendedName>
        <fullName evidence="8">Protein kinase domain-containing protein</fullName>
    </recommendedName>
</protein>
<name>A0A178ZG04_9EURO</name>
<comment type="caution">
    <text evidence="9">The sequence shown here is derived from an EMBL/GenBank/DDBJ whole genome shotgun (WGS) entry which is preliminary data.</text>
</comment>
<dbReference type="PROSITE" id="PS50011">
    <property type="entry name" value="PROTEIN_KINASE_DOM"/>
    <property type="match status" value="1"/>
</dbReference>
<dbReference type="PANTHER" id="PTHR43671:SF106">
    <property type="entry name" value="NIMA-LIKE KINASE"/>
    <property type="match status" value="1"/>
</dbReference>
<dbReference type="RefSeq" id="XP_018692084.1">
    <property type="nucleotide sequence ID" value="XM_018839316.1"/>
</dbReference>
<evidence type="ECO:0000313" key="10">
    <source>
        <dbReference type="Proteomes" id="UP000078343"/>
    </source>
</evidence>
<dbReference type="GeneID" id="30011975"/>
<organism evidence="9 10">
    <name type="scientific">Fonsecaea erecta</name>
    <dbReference type="NCBI Taxonomy" id="1367422"/>
    <lineage>
        <taxon>Eukaryota</taxon>
        <taxon>Fungi</taxon>
        <taxon>Dikarya</taxon>
        <taxon>Ascomycota</taxon>
        <taxon>Pezizomycotina</taxon>
        <taxon>Eurotiomycetes</taxon>
        <taxon>Chaetothyriomycetidae</taxon>
        <taxon>Chaetothyriales</taxon>
        <taxon>Herpotrichiellaceae</taxon>
        <taxon>Fonsecaea</taxon>
    </lineage>
</organism>
<dbReference type="PANTHER" id="PTHR43671">
    <property type="entry name" value="SERINE/THREONINE-PROTEIN KINASE NEK"/>
    <property type="match status" value="1"/>
</dbReference>
<dbReference type="Pfam" id="PF00069">
    <property type="entry name" value="Pkinase"/>
    <property type="match status" value="1"/>
</dbReference>
<evidence type="ECO:0000256" key="1">
    <source>
        <dbReference type="ARBA" id="ARBA00010886"/>
    </source>
</evidence>
<dbReference type="Gene3D" id="1.10.510.10">
    <property type="entry name" value="Transferase(Phosphotransferase) domain 1"/>
    <property type="match status" value="1"/>
</dbReference>
<evidence type="ECO:0000313" key="9">
    <source>
        <dbReference type="EMBL" id="OAP58717.1"/>
    </source>
</evidence>
<evidence type="ECO:0000256" key="2">
    <source>
        <dbReference type="ARBA" id="ARBA00022679"/>
    </source>
</evidence>
<feature type="compositionally biased region" description="Polar residues" evidence="7">
    <location>
        <begin position="513"/>
        <end position="524"/>
    </location>
</feature>
<feature type="binding site" evidence="6">
    <location>
        <position position="104"/>
    </location>
    <ligand>
        <name>ATP</name>
        <dbReference type="ChEBI" id="CHEBI:30616"/>
    </ligand>
</feature>
<keyword evidence="4" id="KW-0418">Kinase</keyword>
<evidence type="ECO:0000256" key="5">
    <source>
        <dbReference type="ARBA" id="ARBA00022840"/>
    </source>
</evidence>
<proteinExistence type="inferred from homology"/>
<dbReference type="InterPro" id="IPR050660">
    <property type="entry name" value="NEK_Ser/Thr_kinase"/>
</dbReference>
<dbReference type="EMBL" id="LVYI01000006">
    <property type="protein sequence ID" value="OAP58717.1"/>
    <property type="molecule type" value="Genomic_DNA"/>
</dbReference>
<dbReference type="SMART" id="SM00220">
    <property type="entry name" value="S_TKc"/>
    <property type="match status" value="1"/>
</dbReference>
<keyword evidence="2" id="KW-0808">Transferase</keyword>
<keyword evidence="5 6" id="KW-0067">ATP-binding</keyword>
<dbReference type="GO" id="GO:0004674">
    <property type="term" value="F:protein serine/threonine kinase activity"/>
    <property type="evidence" value="ECO:0007669"/>
    <property type="project" value="TreeGrafter"/>
</dbReference>
<evidence type="ECO:0000259" key="8">
    <source>
        <dbReference type="PROSITE" id="PS50011"/>
    </source>
</evidence>
<dbReference type="InterPro" id="IPR011009">
    <property type="entry name" value="Kinase-like_dom_sf"/>
</dbReference>
<dbReference type="InterPro" id="IPR017441">
    <property type="entry name" value="Protein_kinase_ATP_BS"/>
</dbReference>
<evidence type="ECO:0000256" key="7">
    <source>
        <dbReference type="SAM" id="MobiDB-lite"/>
    </source>
</evidence>
<comment type="similarity">
    <text evidence="1">Belongs to the protein kinase superfamily. NEK Ser/Thr protein kinase family. NIMA subfamily.</text>
</comment>
<dbReference type="GO" id="GO:0005524">
    <property type="term" value="F:ATP binding"/>
    <property type="evidence" value="ECO:0007669"/>
    <property type="project" value="UniProtKB-UniRule"/>
</dbReference>
<evidence type="ECO:0000256" key="4">
    <source>
        <dbReference type="ARBA" id="ARBA00022777"/>
    </source>
</evidence>
<keyword evidence="3 6" id="KW-0547">Nucleotide-binding</keyword>
<evidence type="ECO:0000256" key="3">
    <source>
        <dbReference type="ARBA" id="ARBA00022741"/>
    </source>
</evidence>
<dbReference type="OrthoDB" id="310217at2759"/>
<dbReference type="SUPFAM" id="SSF56112">
    <property type="entry name" value="Protein kinase-like (PK-like)"/>
    <property type="match status" value="1"/>
</dbReference>
<dbReference type="Proteomes" id="UP000078343">
    <property type="component" value="Unassembled WGS sequence"/>
</dbReference>
<gene>
    <name evidence="9" type="ORF">AYL99_07807</name>
</gene>
<accession>A0A178ZG04</accession>
<dbReference type="STRING" id="1367422.A0A178ZG04"/>